<evidence type="ECO:0000256" key="8">
    <source>
        <dbReference type="ARBA" id="ARBA00047899"/>
    </source>
</evidence>
<evidence type="ECO:0000256" key="1">
    <source>
        <dbReference type="ARBA" id="ARBA00004340"/>
    </source>
</evidence>
<keyword evidence="5" id="KW-0547">Nucleotide-binding</keyword>
<proteinExistence type="predicted"/>
<feature type="domain" description="Protein kinase" evidence="11">
    <location>
        <begin position="106"/>
        <end position="354"/>
    </location>
</feature>
<dbReference type="WBParaSite" id="SRAE_X000160000.1">
    <property type="protein sequence ID" value="SRAE_X000160000.1"/>
    <property type="gene ID" value="WBGene00267173"/>
</dbReference>
<dbReference type="PANTHER" id="PTHR22984">
    <property type="entry name" value="SERINE/THREONINE-PROTEIN KINASE PIM"/>
    <property type="match status" value="1"/>
</dbReference>
<dbReference type="EC" id="2.7.11.1" evidence="2"/>
<evidence type="ECO:0000313" key="14">
    <source>
        <dbReference type="WBParaSite" id="SRAE_X000160000.1"/>
    </source>
</evidence>
<dbReference type="Gene3D" id="1.10.510.10">
    <property type="entry name" value="Transferase(Phosphotransferase) domain 1"/>
    <property type="match status" value="1"/>
</dbReference>
<reference evidence="14" key="3">
    <citation type="submission" date="2020-12" db="UniProtKB">
        <authorList>
            <consortium name="WormBaseParasite"/>
        </authorList>
    </citation>
    <scope>IDENTIFICATION</scope>
</reference>
<dbReference type="GO" id="GO:0005737">
    <property type="term" value="C:cytoplasm"/>
    <property type="evidence" value="ECO:0007669"/>
    <property type="project" value="TreeGrafter"/>
</dbReference>
<dbReference type="Gene3D" id="3.30.200.20">
    <property type="entry name" value="Phosphorylase Kinase, domain 1"/>
    <property type="match status" value="1"/>
</dbReference>
<evidence type="ECO:0000256" key="9">
    <source>
        <dbReference type="ARBA" id="ARBA00048679"/>
    </source>
</evidence>
<keyword evidence="6 12" id="KW-0418">Kinase</keyword>
<reference evidence="13" key="1">
    <citation type="submission" date="2014-09" db="EMBL/GenBank/DDBJ databases">
        <authorList>
            <person name="Martin A.A."/>
        </authorList>
    </citation>
    <scope>NUCLEOTIDE SEQUENCE</scope>
    <source>
        <strain evidence="13">ED321</strain>
    </source>
</reference>
<dbReference type="PANTHER" id="PTHR22984:SF25">
    <property type="entry name" value="PROTEIN KINASE DOMAIN-CONTAINING PROTEIN"/>
    <property type="match status" value="1"/>
</dbReference>
<comment type="catalytic activity">
    <reaction evidence="8">
        <text>L-threonyl-[protein] + ATP = O-phospho-L-threonyl-[protein] + ADP + H(+)</text>
        <dbReference type="Rhea" id="RHEA:46608"/>
        <dbReference type="Rhea" id="RHEA-COMP:11060"/>
        <dbReference type="Rhea" id="RHEA-COMP:11605"/>
        <dbReference type="ChEBI" id="CHEBI:15378"/>
        <dbReference type="ChEBI" id="CHEBI:30013"/>
        <dbReference type="ChEBI" id="CHEBI:30616"/>
        <dbReference type="ChEBI" id="CHEBI:61977"/>
        <dbReference type="ChEBI" id="CHEBI:456216"/>
        <dbReference type="EC" id="2.7.11.1"/>
    </reaction>
</comment>
<evidence type="ECO:0000256" key="3">
    <source>
        <dbReference type="ARBA" id="ARBA00022527"/>
    </source>
</evidence>
<reference evidence="12" key="2">
    <citation type="submission" date="2014-09" db="EMBL/GenBank/DDBJ databases">
        <authorList>
            <person name="Aslett A.Martin."/>
        </authorList>
    </citation>
    <scope>NUCLEOTIDE SEQUENCE</scope>
    <source>
        <strain evidence="12">ED321 Heterogonic</strain>
    </source>
</reference>
<evidence type="ECO:0000259" key="11">
    <source>
        <dbReference type="PROSITE" id="PS50011"/>
    </source>
</evidence>
<dbReference type="Pfam" id="PF00069">
    <property type="entry name" value="Pkinase"/>
    <property type="match status" value="1"/>
</dbReference>
<evidence type="ECO:0000256" key="4">
    <source>
        <dbReference type="ARBA" id="ARBA00022679"/>
    </source>
</evidence>
<evidence type="ECO:0000313" key="15">
    <source>
        <dbReference type="WormBase" id="SRAE_X000160000"/>
    </source>
</evidence>
<gene>
    <name evidence="12 14 15" type="ORF">SRAE_X000160000</name>
</gene>
<dbReference type="EMBL" id="LN609396">
    <property type="protein sequence ID" value="CEF59856.1"/>
    <property type="molecule type" value="Genomic_DNA"/>
</dbReference>
<keyword evidence="4" id="KW-0808">Transferase</keyword>
<dbReference type="AlphaFoldDB" id="A0A090MP40"/>
<dbReference type="WormBase" id="SRAE_X000160000">
    <property type="protein sequence ID" value="SRP01428"/>
    <property type="gene ID" value="WBGene00267173"/>
</dbReference>
<evidence type="ECO:0000256" key="5">
    <source>
        <dbReference type="ARBA" id="ARBA00022741"/>
    </source>
</evidence>
<feature type="region of interest" description="Disordered" evidence="10">
    <location>
        <begin position="511"/>
        <end position="536"/>
    </location>
</feature>
<evidence type="ECO:0000313" key="12">
    <source>
        <dbReference type="EMBL" id="CEF59856.1"/>
    </source>
</evidence>
<dbReference type="Proteomes" id="UP000035682">
    <property type="component" value="Unplaced"/>
</dbReference>
<dbReference type="InterPro" id="IPR011009">
    <property type="entry name" value="Kinase-like_dom_sf"/>
</dbReference>
<dbReference type="InterPro" id="IPR000719">
    <property type="entry name" value="Prot_kinase_dom"/>
</dbReference>
<dbReference type="GO" id="GO:0005524">
    <property type="term" value="F:ATP binding"/>
    <property type="evidence" value="ECO:0007669"/>
    <property type="project" value="UniProtKB-KW"/>
</dbReference>
<evidence type="ECO:0000256" key="10">
    <source>
        <dbReference type="SAM" id="MobiDB-lite"/>
    </source>
</evidence>
<evidence type="ECO:0000256" key="2">
    <source>
        <dbReference type="ARBA" id="ARBA00012513"/>
    </source>
</evidence>
<dbReference type="SMART" id="SM00220">
    <property type="entry name" value="S_TKc"/>
    <property type="match status" value="1"/>
</dbReference>
<protein>
    <recommendedName>
        <fullName evidence="2">non-specific serine/threonine protein kinase</fullName>
        <ecNumber evidence="2">2.7.11.1</ecNumber>
    </recommendedName>
</protein>
<accession>A0A090MP40</accession>
<feature type="compositionally biased region" description="Basic and acidic residues" evidence="10">
    <location>
        <begin position="525"/>
        <end position="536"/>
    </location>
</feature>
<dbReference type="GeneID" id="36384667"/>
<evidence type="ECO:0000256" key="7">
    <source>
        <dbReference type="ARBA" id="ARBA00022840"/>
    </source>
</evidence>
<comment type="subcellular location">
    <subcellularLocation>
        <location evidence="1">Host cell</location>
    </subcellularLocation>
</comment>
<keyword evidence="7" id="KW-0067">ATP-binding</keyword>
<comment type="catalytic activity">
    <reaction evidence="9">
        <text>L-seryl-[protein] + ATP = O-phospho-L-seryl-[protein] + ADP + H(+)</text>
        <dbReference type="Rhea" id="RHEA:17989"/>
        <dbReference type="Rhea" id="RHEA-COMP:9863"/>
        <dbReference type="Rhea" id="RHEA-COMP:11604"/>
        <dbReference type="ChEBI" id="CHEBI:15378"/>
        <dbReference type="ChEBI" id="CHEBI:29999"/>
        <dbReference type="ChEBI" id="CHEBI:30616"/>
        <dbReference type="ChEBI" id="CHEBI:83421"/>
        <dbReference type="ChEBI" id="CHEBI:456216"/>
        <dbReference type="EC" id="2.7.11.1"/>
    </reaction>
</comment>
<evidence type="ECO:0000313" key="13">
    <source>
        <dbReference type="Proteomes" id="UP000035682"/>
    </source>
</evidence>
<keyword evidence="13" id="KW-1185">Reference proteome</keyword>
<name>A0A090MP40_STRRB</name>
<dbReference type="CTD" id="36384667"/>
<organism evidence="12">
    <name type="scientific">Strongyloides ratti</name>
    <name type="common">Parasitic roundworm</name>
    <dbReference type="NCBI Taxonomy" id="34506"/>
    <lineage>
        <taxon>Eukaryota</taxon>
        <taxon>Metazoa</taxon>
        <taxon>Ecdysozoa</taxon>
        <taxon>Nematoda</taxon>
        <taxon>Chromadorea</taxon>
        <taxon>Rhabditida</taxon>
        <taxon>Tylenchina</taxon>
        <taxon>Panagrolaimomorpha</taxon>
        <taxon>Strongyloidoidea</taxon>
        <taxon>Strongyloididae</taxon>
        <taxon>Strongyloides</taxon>
    </lineage>
</organism>
<dbReference type="PROSITE" id="PS50011">
    <property type="entry name" value="PROTEIN_KINASE_DOM"/>
    <property type="match status" value="1"/>
</dbReference>
<dbReference type="InterPro" id="IPR051138">
    <property type="entry name" value="PIM_Ser/Thr_kinase"/>
</dbReference>
<dbReference type="RefSeq" id="XP_024499067.1">
    <property type="nucleotide sequence ID" value="XM_024650796.1"/>
</dbReference>
<keyword evidence="3" id="KW-0723">Serine/threonine-protein kinase</keyword>
<sequence>MEIIGRMGFHTKDLDPDLFIRHTLGFKVPRPVHRPLYEHEERAINREAYEKFLISMHDEYRSQVYDQYAPNHLKFLLGIYVGIIRKKMVDYYFRNPFKNNTFLLEYAIGDEIGRGRACHIFDSIRLKDEYRVATKFIPRHSVKSWGKLDGYPVPMEIEILHRVKKIENVVQMLDWFEREDGWLIVMNRPMPIVPLDGYMQKYGKLGEQQIIRWIRDIIILIINLANVDVMHRDLHPSNMLVNSNTMELLFIDFGNAQHVTEKYFIECDGCQDTNSPQWEFDKKWRGFPQAVWNIGQLMFTMISGNTCHWKKFNDNKRNFQTLVRGDYYDLMKSCLSDKEEDRPTFEEILNNSCIIRNTQKTLDDLTPTQMTTLRYIDKLSKAKDVGIYDGYVTPILTEKEIEKLPFPYMYNHTEILNSWKDRQIVRQPSVYGMFYIERIRNDEMLPCMWNFCPNYYLVVDVYNEYLFDKKHIDKKILPDKRLIHYKGYKYAEPMKLYQPKATIKLTHPKPPIKLHEISDDEDEEKNNNDKIKNNDDKSIVDKPILVSPKNEATYLKLSNMKEFRNFECCKPLSILGEKNTKNKDLIYNNMTKNMISKNYNAKQVVFSKSVPLPSFMLLNEFNDLFISNNQSKILNNLSSNSSGYDSSSTIVKHDITYKNAECQTDDVKII</sequence>
<dbReference type="GO" id="GO:0004674">
    <property type="term" value="F:protein serine/threonine kinase activity"/>
    <property type="evidence" value="ECO:0007669"/>
    <property type="project" value="UniProtKB-KW"/>
</dbReference>
<dbReference type="GO" id="GO:0043657">
    <property type="term" value="C:host cell"/>
    <property type="evidence" value="ECO:0007669"/>
    <property type="project" value="UniProtKB-SubCell"/>
</dbReference>
<dbReference type="SUPFAM" id="SSF56112">
    <property type="entry name" value="Protein kinase-like (PK-like)"/>
    <property type="match status" value="1"/>
</dbReference>
<evidence type="ECO:0000256" key="6">
    <source>
        <dbReference type="ARBA" id="ARBA00022777"/>
    </source>
</evidence>
<dbReference type="OrthoDB" id="193931at2759"/>